<feature type="transmembrane region" description="Helical" evidence="7">
    <location>
        <begin position="417"/>
        <end position="434"/>
    </location>
</feature>
<gene>
    <name evidence="9" type="ORF">JRO89_XS03G0333000</name>
</gene>
<feature type="transmembrane region" description="Helical" evidence="7">
    <location>
        <begin position="353"/>
        <end position="374"/>
    </location>
</feature>
<organism evidence="9 10">
    <name type="scientific">Xanthoceras sorbifolium</name>
    <dbReference type="NCBI Taxonomy" id="99658"/>
    <lineage>
        <taxon>Eukaryota</taxon>
        <taxon>Viridiplantae</taxon>
        <taxon>Streptophyta</taxon>
        <taxon>Embryophyta</taxon>
        <taxon>Tracheophyta</taxon>
        <taxon>Spermatophyta</taxon>
        <taxon>Magnoliopsida</taxon>
        <taxon>eudicotyledons</taxon>
        <taxon>Gunneridae</taxon>
        <taxon>Pentapetalae</taxon>
        <taxon>rosids</taxon>
        <taxon>malvids</taxon>
        <taxon>Sapindales</taxon>
        <taxon>Sapindaceae</taxon>
        <taxon>Xanthoceroideae</taxon>
        <taxon>Xanthoceras</taxon>
    </lineage>
</organism>
<feature type="transmembrane region" description="Helical" evidence="7">
    <location>
        <begin position="314"/>
        <end position="333"/>
    </location>
</feature>
<keyword evidence="2" id="KW-0813">Transport</keyword>
<dbReference type="Proteomes" id="UP000827721">
    <property type="component" value="Unassembled WGS sequence"/>
</dbReference>
<evidence type="ECO:0000256" key="6">
    <source>
        <dbReference type="ARBA" id="ARBA00023136"/>
    </source>
</evidence>
<keyword evidence="6 7" id="KW-0472">Membrane</keyword>
<keyword evidence="5 7" id="KW-1133">Transmembrane helix</keyword>
<evidence type="ECO:0000256" key="5">
    <source>
        <dbReference type="ARBA" id="ARBA00022989"/>
    </source>
</evidence>
<name>A0ABQ8IE38_9ROSI</name>
<feature type="transmembrane region" description="Helical" evidence="7">
    <location>
        <begin position="34"/>
        <end position="55"/>
    </location>
</feature>
<evidence type="ECO:0000256" key="7">
    <source>
        <dbReference type="SAM" id="Phobius"/>
    </source>
</evidence>
<feature type="transmembrane region" description="Helical" evidence="7">
    <location>
        <begin position="226"/>
        <end position="251"/>
    </location>
</feature>
<comment type="subcellular location">
    <subcellularLocation>
        <location evidence="1">Membrane</location>
    </subcellularLocation>
</comment>
<evidence type="ECO:0000256" key="1">
    <source>
        <dbReference type="ARBA" id="ARBA00004370"/>
    </source>
</evidence>
<feature type="transmembrane region" description="Helical" evidence="7">
    <location>
        <begin position="479"/>
        <end position="500"/>
    </location>
</feature>
<sequence length="505" mass="55193">MGVASTDAETDTPLLLQKEEEESAEFSINRTGNVWTAVAHIITGVIGSGVLSLAWSVAQLGWIAGPLAMLFFASITLASTFLLCNCYRTPDPEHGPDRNRSYLEAVDMSLAQSSEVPLVPPRVVSQQFVSPGPSQGSAGVLGLSPVSEGEKNAWVCGLILQISLFGIGIAYTITAAISMRAIQKSNCYHDEGHQAACEYSDTHYMLIFGAVQIVLSQAPDFHNIQWLSIAAAIMSFAYSLTGFGLGVAKVIENGYVKGSISGIRTSSAVEKMWLVSQALGDIAFAYPYSLVLIEIQDTLKSPPPENQTMKKASTISITVTTIFYLLCGGFGYAAFGDDTPGNLLTGFGFYEPYWLIDFANACIVAHLVGGYQVYSQPLFGNVERWISDKYPHIGFINDEFSLKLPLTPPFRLNLLRLCFRTVYVVCTTAIAMIFPYFNQVIGVIGAINFWPLTIYFPVEMYLKQRNVESWTAKWAMLRIFTYGCLLVTVFALVGSMEGLISAKLS</sequence>
<dbReference type="Pfam" id="PF01490">
    <property type="entry name" value="Aa_trans"/>
    <property type="match status" value="1"/>
</dbReference>
<dbReference type="PANTHER" id="PTHR48017">
    <property type="entry name" value="OS05G0424000 PROTEIN-RELATED"/>
    <property type="match status" value="1"/>
</dbReference>
<feature type="transmembrane region" description="Helical" evidence="7">
    <location>
        <begin position="62"/>
        <end position="83"/>
    </location>
</feature>
<keyword evidence="4" id="KW-0029">Amino-acid transport</keyword>
<proteinExistence type="predicted"/>
<reference evidence="9 10" key="1">
    <citation type="submission" date="2021-02" db="EMBL/GenBank/DDBJ databases">
        <title>Plant Genome Project.</title>
        <authorList>
            <person name="Zhang R.-G."/>
        </authorList>
    </citation>
    <scope>NUCLEOTIDE SEQUENCE [LARGE SCALE GENOMIC DNA]</scope>
    <source>
        <tissue evidence="9">Leaves</tissue>
    </source>
</reference>
<evidence type="ECO:0000259" key="8">
    <source>
        <dbReference type="Pfam" id="PF01490"/>
    </source>
</evidence>
<dbReference type="EMBL" id="JAFEMO010000003">
    <property type="protein sequence ID" value="KAH7574704.1"/>
    <property type="molecule type" value="Genomic_DNA"/>
</dbReference>
<protein>
    <recommendedName>
        <fullName evidence="8">Amino acid transporter transmembrane domain-containing protein</fullName>
    </recommendedName>
</protein>
<evidence type="ECO:0000256" key="4">
    <source>
        <dbReference type="ARBA" id="ARBA00022970"/>
    </source>
</evidence>
<keyword evidence="3 7" id="KW-0812">Transmembrane</keyword>
<evidence type="ECO:0000313" key="9">
    <source>
        <dbReference type="EMBL" id="KAH7574704.1"/>
    </source>
</evidence>
<feature type="transmembrane region" description="Helical" evidence="7">
    <location>
        <begin position="440"/>
        <end position="458"/>
    </location>
</feature>
<dbReference type="InterPro" id="IPR013057">
    <property type="entry name" value="AA_transpt_TM"/>
</dbReference>
<evidence type="ECO:0000313" key="10">
    <source>
        <dbReference type="Proteomes" id="UP000827721"/>
    </source>
</evidence>
<feature type="transmembrane region" description="Helical" evidence="7">
    <location>
        <begin position="152"/>
        <end position="174"/>
    </location>
</feature>
<keyword evidence="10" id="KW-1185">Reference proteome</keyword>
<accession>A0ABQ8IE38</accession>
<evidence type="ECO:0000256" key="3">
    <source>
        <dbReference type="ARBA" id="ARBA00022692"/>
    </source>
</evidence>
<evidence type="ECO:0000256" key="2">
    <source>
        <dbReference type="ARBA" id="ARBA00022448"/>
    </source>
</evidence>
<feature type="domain" description="Amino acid transporter transmembrane" evidence="8">
    <location>
        <begin position="31"/>
        <end position="500"/>
    </location>
</feature>
<comment type="caution">
    <text evidence="9">The sequence shown here is derived from an EMBL/GenBank/DDBJ whole genome shotgun (WGS) entry which is preliminary data.</text>
</comment>